<organism evidence="1 2">
    <name type="scientific">Desulfovibrio gilichinskyi</name>
    <dbReference type="NCBI Taxonomy" id="1519643"/>
    <lineage>
        <taxon>Bacteria</taxon>
        <taxon>Pseudomonadati</taxon>
        <taxon>Thermodesulfobacteriota</taxon>
        <taxon>Desulfovibrionia</taxon>
        <taxon>Desulfovibrionales</taxon>
        <taxon>Desulfovibrionaceae</taxon>
        <taxon>Desulfovibrio</taxon>
    </lineage>
</organism>
<dbReference type="Proteomes" id="UP000192906">
    <property type="component" value="Unassembled WGS sequence"/>
</dbReference>
<evidence type="ECO:0000313" key="2">
    <source>
        <dbReference type="Proteomes" id="UP000192906"/>
    </source>
</evidence>
<reference evidence="2" key="1">
    <citation type="submission" date="2017-04" db="EMBL/GenBank/DDBJ databases">
        <authorList>
            <person name="Varghese N."/>
            <person name="Submissions S."/>
        </authorList>
    </citation>
    <scope>NUCLEOTIDE SEQUENCE [LARGE SCALE GENOMIC DNA]</scope>
    <source>
        <strain evidence="2">K3S</strain>
    </source>
</reference>
<dbReference type="STRING" id="1519643.SAMN06295933_1993"/>
<sequence>MNKEDVFLWFDPYKCEAFQTEIMGYARWVEERLVPSFGNWNNEFVREAERLAENDRYQYEGGEADIADDAGIFCSQLAEINAYMLGMSIVGLSHLWEKQVICFLNKELKHYKFENEPKVNSYKLAENYFKLFGVDISETKFPALYELRLVANAIKHGEGGSYEKLKRMNSDTLIKLEDRCHPKFSFSRNLDFESNLISGDMSMLRIAIHPTFEHFKKFKEAVYSFWSYKYWVKVGERQYLVEKF</sequence>
<accession>A0A1X7DJY2</accession>
<dbReference type="OrthoDB" id="1354489at2"/>
<gene>
    <name evidence="1" type="ORF">SAMN06295933_1993</name>
</gene>
<evidence type="ECO:0000313" key="1">
    <source>
        <dbReference type="EMBL" id="SMF16811.1"/>
    </source>
</evidence>
<dbReference type="RefSeq" id="WP_085101717.1">
    <property type="nucleotide sequence ID" value="NZ_FWZU01000003.1"/>
</dbReference>
<proteinExistence type="predicted"/>
<dbReference type="EMBL" id="FWZU01000003">
    <property type="protein sequence ID" value="SMF16811.1"/>
    <property type="molecule type" value="Genomic_DNA"/>
</dbReference>
<keyword evidence="2" id="KW-1185">Reference proteome</keyword>
<dbReference type="AlphaFoldDB" id="A0A1X7DJY2"/>
<name>A0A1X7DJY2_9BACT</name>
<protein>
    <submittedName>
        <fullName evidence="1">Uncharacterized protein</fullName>
    </submittedName>
</protein>